<dbReference type="Gene3D" id="2.60.40.2170">
    <property type="entry name" value="Wnt, WIF domain"/>
    <property type="match status" value="1"/>
</dbReference>
<dbReference type="OrthoDB" id="535945at2759"/>
<keyword evidence="2" id="KW-0325">Glycoprotein</keyword>
<gene>
    <name evidence="6" type="primary">dnt</name>
    <name evidence="6" type="ORF">E2C01_042962</name>
</gene>
<dbReference type="EMBL" id="VSRR010008708">
    <property type="protein sequence ID" value="MPC49167.1"/>
    <property type="molecule type" value="Genomic_DNA"/>
</dbReference>
<organism evidence="6 7">
    <name type="scientific">Portunus trituberculatus</name>
    <name type="common">Swimming crab</name>
    <name type="synonym">Neptunus trituberculatus</name>
    <dbReference type="NCBI Taxonomy" id="210409"/>
    <lineage>
        <taxon>Eukaryota</taxon>
        <taxon>Metazoa</taxon>
        <taxon>Ecdysozoa</taxon>
        <taxon>Arthropoda</taxon>
        <taxon>Crustacea</taxon>
        <taxon>Multicrustacea</taxon>
        <taxon>Malacostraca</taxon>
        <taxon>Eumalacostraca</taxon>
        <taxon>Eucarida</taxon>
        <taxon>Decapoda</taxon>
        <taxon>Pleocyemata</taxon>
        <taxon>Brachyura</taxon>
        <taxon>Eubrachyura</taxon>
        <taxon>Portunoidea</taxon>
        <taxon>Portunidae</taxon>
        <taxon>Portuninae</taxon>
        <taxon>Portunus</taxon>
    </lineage>
</organism>
<reference evidence="6 7" key="1">
    <citation type="submission" date="2019-05" db="EMBL/GenBank/DDBJ databases">
        <title>Another draft genome of Portunus trituberculatus and its Hox gene families provides insights of decapod evolution.</title>
        <authorList>
            <person name="Jeong J.-H."/>
            <person name="Song I."/>
            <person name="Kim S."/>
            <person name="Choi T."/>
            <person name="Kim D."/>
            <person name="Ryu S."/>
            <person name="Kim W."/>
        </authorList>
    </citation>
    <scope>NUCLEOTIDE SEQUENCE [LARGE SCALE GENOMIC DNA]</scope>
    <source>
        <tissue evidence="6">Muscle</tissue>
    </source>
</reference>
<feature type="transmembrane region" description="Helical" evidence="3">
    <location>
        <begin position="210"/>
        <end position="231"/>
    </location>
</feature>
<evidence type="ECO:0000313" key="6">
    <source>
        <dbReference type="EMBL" id="MPC49167.1"/>
    </source>
</evidence>
<dbReference type="Pfam" id="PF02019">
    <property type="entry name" value="WIF"/>
    <property type="match status" value="1"/>
</dbReference>
<comment type="caution">
    <text evidence="6">The sequence shown here is derived from an EMBL/GenBank/DDBJ whole genome shotgun (WGS) entry which is preliminary data.</text>
</comment>
<keyword evidence="3" id="KW-0472">Membrane</keyword>
<evidence type="ECO:0000256" key="4">
    <source>
        <dbReference type="SAM" id="SignalP"/>
    </source>
</evidence>
<evidence type="ECO:0000256" key="1">
    <source>
        <dbReference type="ARBA" id="ARBA00022729"/>
    </source>
</evidence>
<evidence type="ECO:0000256" key="2">
    <source>
        <dbReference type="ARBA" id="ARBA00023180"/>
    </source>
</evidence>
<proteinExistence type="predicted"/>
<keyword evidence="7" id="KW-1185">Reference proteome</keyword>
<accession>A0A5B7FUT5</accession>
<feature type="signal peptide" evidence="4">
    <location>
        <begin position="1"/>
        <end position="21"/>
    </location>
</feature>
<keyword evidence="6" id="KW-0808">Transferase</keyword>
<dbReference type="Proteomes" id="UP000324222">
    <property type="component" value="Unassembled WGS sequence"/>
</dbReference>
<dbReference type="AlphaFoldDB" id="A0A5B7FUT5"/>
<feature type="domain" description="WIF" evidence="5">
    <location>
        <begin position="58"/>
        <end position="189"/>
    </location>
</feature>
<keyword evidence="3" id="KW-0812">Transmembrane</keyword>
<sequence>MWAREWAAAVVVVAVWGSVRASLNLYVDAEDVKQLLGEWQVVTQLSGSSGSGAAVQGEGYLERHCFPSTGVNSQLWYVNNGTVNHYALNYEIVVPPQLDALTFYWQALQGRTIPYTLSVSVANPEAVLQPVCNISDHGLVPTKLSSWTLRLTCTRKLTTEVDVTVTLQVPMNTSLADITTLTIHRKKVCLRENEAVHMEATGSGGHSTTVVYVTVAGLGVFLALVAALAALNHTHHNKMYNNAARCVCVFS</sequence>
<dbReference type="InterPro" id="IPR003306">
    <property type="entry name" value="WIF"/>
</dbReference>
<keyword evidence="1 4" id="KW-0732">Signal</keyword>
<keyword evidence="3" id="KW-1133">Transmembrane helix</keyword>
<dbReference type="InterPro" id="IPR038677">
    <property type="entry name" value="WIF_sf"/>
</dbReference>
<name>A0A5B7FUT5_PORTR</name>
<dbReference type="PROSITE" id="PS50814">
    <property type="entry name" value="WIF"/>
    <property type="match status" value="1"/>
</dbReference>
<dbReference type="GO" id="GO:0016301">
    <property type="term" value="F:kinase activity"/>
    <property type="evidence" value="ECO:0007669"/>
    <property type="project" value="UniProtKB-KW"/>
</dbReference>
<protein>
    <submittedName>
        <fullName evidence="6">Tyrosine-protein kinase Dnt</fullName>
    </submittedName>
</protein>
<feature type="chain" id="PRO_5023085883" evidence="4">
    <location>
        <begin position="22"/>
        <end position="251"/>
    </location>
</feature>
<evidence type="ECO:0000256" key="3">
    <source>
        <dbReference type="SAM" id="Phobius"/>
    </source>
</evidence>
<dbReference type="SMART" id="SM00469">
    <property type="entry name" value="WIF"/>
    <property type="match status" value="1"/>
</dbReference>
<keyword evidence="6" id="KW-0418">Kinase</keyword>
<evidence type="ECO:0000259" key="5">
    <source>
        <dbReference type="PROSITE" id="PS50814"/>
    </source>
</evidence>
<evidence type="ECO:0000313" key="7">
    <source>
        <dbReference type="Proteomes" id="UP000324222"/>
    </source>
</evidence>